<sequence length="108" mass="12603">MISYFDLSGGLSNKHSVWRTMTKLFTNALAKNINWRGRNNKHKVENLTIKRVILNAVRQNSFCKDAVDEEIERYIKRWLQLAGNRDGGRKRRQEKGKEATSMGNYCVE</sequence>
<dbReference type="PANTHER" id="PTHR34153">
    <property type="entry name" value="SI:CH211-262H13.3-RELATED-RELATED"/>
    <property type="match status" value="1"/>
</dbReference>
<reference evidence="2" key="2">
    <citation type="submission" date="2025-08" db="UniProtKB">
        <authorList>
            <consortium name="Ensembl"/>
        </authorList>
    </citation>
    <scope>IDENTIFICATION</scope>
</reference>
<proteinExistence type="predicted"/>
<accession>A0AAX7SPW2</accession>
<reference evidence="2" key="1">
    <citation type="submission" date="2018-05" db="EMBL/GenBank/DDBJ databases">
        <authorList>
            <person name="Datahose"/>
        </authorList>
    </citation>
    <scope>NUCLEOTIDE SEQUENCE</scope>
</reference>
<evidence type="ECO:0000313" key="2">
    <source>
        <dbReference type="Ensembl" id="ENSACLP00000046527.1"/>
    </source>
</evidence>
<dbReference type="AlphaFoldDB" id="A0AAX7SPW2"/>
<keyword evidence="3" id="KW-1185">Reference proteome</keyword>
<dbReference type="GeneTree" id="ENSGT01120000272860"/>
<protein>
    <recommendedName>
        <fullName evidence="4">DUF4806 domain-containing protein</fullName>
    </recommendedName>
</protein>
<name>A0AAX7SPW2_ASTCA</name>
<evidence type="ECO:0008006" key="4">
    <source>
        <dbReference type="Google" id="ProtNLM"/>
    </source>
</evidence>
<reference evidence="2" key="3">
    <citation type="submission" date="2025-09" db="UniProtKB">
        <authorList>
            <consortium name="Ensembl"/>
        </authorList>
    </citation>
    <scope>IDENTIFICATION</scope>
</reference>
<dbReference type="Ensembl" id="ENSACLT00000068274.1">
    <property type="protein sequence ID" value="ENSACLP00000046527.1"/>
    <property type="gene ID" value="ENSACLG00000034620.1"/>
</dbReference>
<feature type="region of interest" description="Disordered" evidence="1">
    <location>
        <begin position="84"/>
        <end position="108"/>
    </location>
</feature>
<organism evidence="2 3">
    <name type="scientific">Astatotilapia calliptera</name>
    <name type="common">Eastern happy</name>
    <name type="synonym">Chromis callipterus</name>
    <dbReference type="NCBI Taxonomy" id="8154"/>
    <lineage>
        <taxon>Eukaryota</taxon>
        <taxon>Metazoa</taxon>
        <taxon>Chordata</taxon>
        <taxon>Craniata</taxon>
        <taxon>Vertebrata</taxon>
        <taxon>Euteleostomi</taxon>
        <taxon>Actinopterygii</taxon>
        <taxon>Neopterygii</taxon>
        <taxon>Teleostei</taxon>
        <taxon>Neoteleostei</taxon>
        <taxon>Acanthomorphata</taxon>
        <taxon>Ovalentaria</taxon>
        <taxon>Cichlomorphae</taxon>
        <taxon>Cichliformes</taxon>
        <taxon>Cichlidae</taxon>
        <taxon>African cichlids</taxon>
        <taxon>Pseudocrenilabrinae</taxon>
        <taxon>Haplochromini</taxon>
        <taxon>Astatotilapia</taxon>
    </lineage>
</organism>
<evidence type="ECO:0000313" key="3">
    <source>
        <dbReference type="Proteomes" id="UP000265100"/>
    </source>
</evidence>
<dbReference type="PANTHER" id="PTHR34153:SF2">
    <property type="entry name" value="SI:CH211-262H13.3-RELATED"/>
    <property type="match status" value="1"/>
</dbReference>
<evidence type="ECO:0000256" key="1">
    <source>
        <dbReference type="SAM" id="MobiDB-lite"/>
    </source>
</evidence>
<dbReference type="Proteomes" id="UP000265100">
    <property type="component" value="Chromosome 11"/>
</dbReference>